<dbReference type="PANTHER" id="PTHR43223">
    <property type="entry name" value="ALKYL/ARYL-SULFATASE"/>
    <property type="match status" value="1"/>
</dbReference>
<comment type="similarity">
    <text evidence="4">Belongs to the metallo-beta-lactamase superfamily. Type III sulfatase family.</text>
</comment>
<dbReference type="GO" id="GO:0018741">
    <property type="term" value="F:linear primary-alkylsulfatase activity"/>
    <property type="evidence" value="ECO:0007669"/>
    <property type="project" value="InterPro"/>
</dbReference>
<keyword evidence="7" id="KW-1185">Reference proteome</keyword>
<dbReference type="FunFam" id="3.60.15.30:FF:000001">
    <property type="entry name" value="Alkyl/aryl-sulfatase BDS1"/>
    <property type="match status" value="1"/>
</dbReference>
<dbReference type="Gene3D" id="3.30.1050.10">
    <property type="entry name" value="SCP2 sterol-binding domain"/>
    <property type="match status" value="1"/>
</dbReference>
<dbReference type="KEGG" id="sroi:IAG44_38055"/>
<evidence type="ECO:0000259" key="5">
    <source>
        <dbReference type="SMART" id="SM00849"/>
    </source>
</evidence>
<evidence type="ECO:0000313" key="6">
    <source>
        <dbReference type="EMBL" id="QNP74689.1"/>
    </source>
</evidence>
<dbReference type="InterPro" id="IPR036527">
    <property type="entry name" value="SCP2_sterol-bd_dom_sf"/>
</dbReference>
<evidence type="ECO:0000256" key="2">
    <source>
        <dbReference type="ARBA" id="ARBA00022801"/>
    </source>
</evidence>
<protein>
    <submittedName>
        <fullName evidence="6">MBL fold metallo-hydrolase</fullName>
    </submittedName>
</protein>
<dbReference type="InterPro" id="IPR036866">
    <property type="entry name" value="RibonucZ/Hydroxyglut_hydro"/>
</dbReference>
<evidence type="ECO:0000256" key="4">
    <source>
        <dbReference type="ARBA" id="ARBA00033751"/>
    </source>
</evidence>
<dbReference type="PANTHER" id="PTHR43223:SF1">
    <property type="entry name" value="ALKYL_ARYL-SULFATASE BDS1"/>
    <property type="match status" value="1"/>
</dbReference>
<dbReference type="SUPFAM" id="SSF55718">
    <property type="entry name" value="SCP-like"/>
    <property type="match status" value="1"/>
</dbReference>
<organism evidence="6 7">
    <name type="scientific">Streptomyces roseirectus</name>
    <dbReference type="NCBI Taxonomy" id="2768066"/>
    <lineage>
        <taxon>Bacteria</taxon>
        <taxon>Bacillati</taxon>
        <taxon>Actinomycetota</taxon>
        <taxon>Actinomycetes</taxon>
        <taxon>Kitasatosporales</taxon>
        <taxon>Streptomycetaceae</taxon>
        <taxon>Streptomyces</taxon>
    </lineage>
</organism>
<dbReference type="InterPro" id="IPR038536">
    <property type="entry name" value="Alkyl/aryl-sulf_dimr_sf"/>
</dbReference>
<dbReference type="Pfam" id="PF14864">
    <property type="entry name" value="Alkyl_sulf_C"/>
    <property type="match status" value="1"/>
</dbReference>
<dbReference type="GO" id="GO:0046872">
    <property type="term" value="F:metal ion binding"/>
    <property type="evidence" value="ECO:0007669"/>
    <property type="project" value="UniProtKB-KW"/>
</dbReference>
<accession>A0A7H0IPH3</accession>
<keyword evidence="2 6" id="KW-0378">Hydrolase</keyword>
<evidence type="ECO:0000256" key="1">
    <source>
        <dbReference type="ARBA" id="ARBA00022723"/>
    </source>
</evidence>
<dbReference type="InterPro" id="IPR044097">
    <property type="entry name" value="Bds1/SdsA1_MBL-fold"/>
</dbReference>
<proteinExistence type="inferred from homology"/>
<dbReference type="Gene3D" id="1.25.40.880">
    <property type="entry name" value="Alkyl sulfatase, dimerisation domain"/>
    <property type="match status" value="1"/>
</dbReference>
<evidence type="ECO:0000313" key="7">
    <source>
        <dbReference type="Proteomes" id="UP000516052"/>
    </source>
</evidence>
<dbReference type="AlphaFoldDB" id="A0A7H0IPH3"/>
<gene>
    <name evidence="6" type="ORF">IAG44_38055</name>
</gene>
<dbReference type="InterPro" id="IPR029228">
    <property type="entry name" value="Alkyl_sulf_dimr"/>
</dbReference>
<keyword evidence="3" id="KW-0862">Zinc</keyword>
<dbReference type="RefSeq" id="WP_187751613.1">
    <property type="nucleotide sequence ID" value="NZ_CP060828.1"/>
</dbReference>
<dbReference type="Pfam" id="PF00753">
    <property type="entry name" value="Lactamase_B"/>
    <property type="match status" value="1"/>
</dbReference>
<dbReference type="SUPFAM" id="SSF56281">
    <property type="entry name" value="Metallo-hydrolase/oxidoreductase"/>
    <property type="match status" value="1"/>
</dbReference>
<dbReference type="Proteomes" id="UP000516052">
    <property type="component" value="Chromosome"/>
</dbReference>
<keyword evidence="1" id="KW-0479">Metal-binding</keyword>
<reference evidence="6 7" key="1">
    <citation type="submission" date="2020-08" db="EMBL/GenBank/DDBJ databases">
        <title>A novel species.</title>
        <authorList>
            <person name="Gao J."/>
        </authorList>
    </citation>
    <scope>NUCLEOTIDE SEQUENCE [LARGE SCALE GENOMIC DNA]</scope>
    <source>
        <strain evidence="6 7">CRXT-G-22</strain>
    </source>
</reference>
<dbReference type="Pfam" id="PF14863">
    <property type="entry name" value="Alkyl_sulf_dimr"/>
    <property type="match status" value="1"/>
</dbReference>
<dbReference type="SMART" id="SM00849">
    <property type="entry name" value="Lactamase_B"/>
    <property type="match status" value="1"/>
</dbReference>
<dbReference type="InterPro" id="IPR001279">
    <property type="entry name" value="Metallo-B-lactamas"/>
</dbReference>
<dbReference type="GO" id="GO:0018909">
    <property type="term" value="P:dodecyl sulfate metabolic process"/>
    <property type="evidence" value="ECO:0007669"/>
    <property type="project" value="InterPro"/>
</dbReference>
<evidence type="ECO:0000256" key="3">
    <source>
        <dbReference type="ARBA" id="ARBA00022833"/>
    </source>
</evidence>
<name>A0A7H0IPH3_9ACTN</name>
<sequence>MPDPTDAPQPRPAGPVTAARHAAAVDALPWDDRRAFEDVRRGRVAAIEPPVVRDASGRTVWDLTAYAFIEGDAPTTVHPSLWRLSELHRNHGLFEVADGVYQVRGYDAANMTVVLGERGYVVIDTLTCVETAEAALDLVRRHLGDRPVTAVLHTHGHLDHFGGVAGVVDEKDVRSGRVPLVAPAGFYEHAVSENVSAGPAMSRRSGFMFGPGLPKGARGHVMNGSCAAVATGRTSLIRPSHEIRRTGEELVLDGVRLVFQYVADTEAPAELTVHLPERRALCMAELISHHMHNLYTLRGAPVRDAAAWSAAIDEALNLFGDTADVMFLGHGWPVRGQDAIAELLGAHRDLYRYLHDETLRLANHGHTPDEIAELIELPESLDAYWANRGTYGATRHNVKAVYQRYLGWFDGNPAHLDPLPPAQAGRRYVELMGGIDAVLAHARTAHDTGEDRWAAELLAHALAADPGHRPARLLQADVLEQLGYRSEAAPWRNFYLVGAHELRHGAPAARPSGGPGLVSGMTTAMLLDYMAIRLNGPAAAGLRLRIGLDVTPEHLGGPTEDRLLIVVENGVLRHTPPPSLPEPTTTLRATRPALAALAHGTAHLDELLTDNTAEVIGDRTALDTLLGLLDTFTGTFEVVTPTGR</sequence>
<dbReference type="InterPro" id="IPR029229">
    <property type="entry name" value="Alkyl_sulf_C"/>
</dbReference>
<dbReference type="Gene3D" id="3.60.15.30">
    <property type="entry name" value="Metallo-beta-lactamase domain"/>
    <property type="match status" value="1"/>
</dbReference>
<feature type="domain" description="Metallo-beta-lactamase" evidence="5">
    <location>
        <begin position="108"/>
        <end position="330"/>
    </location>
</feature>
<dbReference type="InterPro" id="IPR052195">
    <property type="entry name" value="Bact_Alkyl/Aryl-Sulfatase"/>
</dbReference>
<dbReference type="EMBL" id="CP060828">
    <property type="protein sequence ID" value="QNP74689.1"/>
    <property type="molecule type" value="Genomic_DNA"/>
</dbReference>
<dbReference type="CDD" id="cd07710">
    <property type="entry name" value="arylsulfatase_Sdsa1-like_MBL-fold"/>
    <property type="match status" value="1"/>
</dbReference>
<dbReference type="GO" id="GO:0046983">
    <property type="term" value="F:protein dimerization activity"/>
    <property type="evidence" value="ECO:0007669"/>
    <property type="project" value="InterPro"/>
</dbReference>